<evidence type="ECO:0000256" key="8">
    <source>
        <dbReference type="SAM" id="SignalP"/>
    </source>
</evidence>
<gene>
    <name evidence="9" type="ORF">SAMN05216481_11572</name>
</gene>
<dbReference type="Gene3D" id="3.40.190.10">
    <property type="entry name" value="Periplasmic binding protein-like II"/>
    <property type="match status" value="2"/>
</dbReference>
<dbReference type="CDD" id="cd13597">
    <property type="entry name" value="PBP2_lipoprotein_Tp32"/>
    <property type="match status" value="1"/>
</dbReference>
<organism evidence="9 10">
    <name type="scientific">Streptomyces radiopugnans</name>
    <dbReference type="NCBI Taxonomy" id="403935"/>
    <lineage>
        <taxon>Bacteria</taxon>
        <taxon>Bacillati</taxon>
        <taxon>Actinomycetota</taxon>
        <taxon>Actinomycetes</taxon>
        <taxon>Kitasatosporales</taxon>
        <taxon>Streptomycetaceae</taxon>
        <taxon>Streptomyces</taxon>
    </lineage>
</organism>
<dbReference type="GO" id="GO:0016020">
    <property type="term" value="C:membrane"/>
    <property type="evidence" value="ECO:0007669"/>
    <property type="project" value="UniProtKB-SubCell"/>
</dbReference>
<dbReference type="PANTHER" id="PTHR30429">
    <property type="entry name" value="D-METHIONINE-BINDING LIPOPROTEIN METQ"/>
    <property type="match status" value="1"/>
</dbReference>
<keyword evidence="5 6" id="KW-0449">Lipoprotein</keyword>
<reference evidence="9 10" key="1">
    <citation type="submission" date="2016-10" db="EMBL/GenBank/DDBJ databases">
        <authorList>
            <person name="de Groot N.N."/>
        </authorList>
    </citation>
    <scope>NUCLEOTIDE SEQUENCE [LARGE SCALE GENOMIC DNA]</scope>
    <source>
        <strain evidence="9 10">CGMCC 4.3519</strain>
    </source>
</reference>
<dbReference type="RefSeq" id="WP_425443156.1">
    <property type="nucleotide sequence ID" value="NZ_FOET01000015.1"/>
</dbReference>
<comment type="subcellular location">
    <subcellularLocation>
        <location evidence="1">Membrane</location>
        <topology evidence="1">Lipid-anchor</topology>
    </subcellularLocation>
</comment>
<dbReference type="PROSITE" id="PS51257">
    <property type="entry name" value="PROKAR_LIPOPROTEIN"/>
    <property type="match status" value="1"/>
</dbReference>
<evidence type="ECO:0000256" key="3">
    <source>
        <dbReference type="ARBA" id="ARBA00023136"/>
    </source>
</evidence>
<feature type="lipid moiety-binding region" description="S-diacylglycerol cysteine" evidence="7">
    <location>
        <position position="33"/>
    </location>
</feature>
<name>A0A1H9ITV5_9ACTN</name>
<evidence type="ECO:0000313" key="9">
    <source>
        <dbReference type="EMBL" id="SEQ78211.1"/>
    </source>
</evidence>
<feature type="chain" id="PRO_5039341827" description="Lipoprotein" evidence="8">
    <location>
        <begin position="35"/>
        <end position="291"/>
    </location>
</feature>
<dbReference type="PANTHER" id="PTHR30429:SF0">
    <property type="entry name" value="METHIONINE-BINDING LIPOPROTEIN METQ"/>
    <property type="match status" value="1"/>
</dbReference>
<protein>
    <recommendedName>
        <fullName evidence="6">Lipoprotein</fullName>
    </recommendedName>
</protein>
<keyword evidence="4" id="KW-0564">Palmitate</keyword>
<dbReference type="STRING" id="403935.SAMN05216481_11572"/>
<keyword evidence="2 8" id="KW-0732">Signal</keyword>
<keyword evidence="10" id="KW-1185">Reference proteome</keyword>
<dbReference type="Proteomes" id="UP000199055">
    <property type="component" value="Unassembled WGS sequence"/>
</dbReference>
<accession>A0A1H9ITV5</accession>
<dbReference type="PIRSF" id="PIRSF002854">
    <property type="entry name" value="MetQ"/>
    <property type="match status" value="1"/>
</dbReference>
<sequence length="291" mass="30249">MRTITKSAIARSARTRATAAAATAALALSLAACGTDSDPAASGGSGDADAPLTVAASPTPHADILGFVKENLAEKAGLKLEIREFTDYVLPNTATENGEVDANYFQHKPYLDDVNAKQGTHLVPVTGVHLEPLGLYSSTLKKASELGAGDTVAVPNDTTNEGRALKLLDNHGLIELKDGAGQDATLSDIADAKGLEFKELEAAALPRSLDDVDAAVVNGNYAIEAGLEPAEDALALEEAEGNPYVNLLVVKEGGEDDPRVRKLADLLASEEVADFIEREYRGSVVAAADAS</sequence>
<proteinExistence type="inferred from homology"/>
<keyword evidence="3" id="KW-0472">Membrane</keyword>
<dbReference type="EMBL" id="FOET01000015">
    <property type="protein sequence ID" value="SEQ78211.1"/>
    <property type="molecule type" value="Genomic_DNA"/>
</dbReference>
<evidence type="ECO:0000256" key="6">
    <source>
        <dbReference type="PIRNR" id="PIRNR002854"/>
    </source>
</evidence>
<evidence type="ECO:0000313" key="10">
    <source>
        <dbReference type="Proteomes" id="UP000199055"/>
    </source>
</evidence>
<evidence type="ECO:0000256" key="1">
    <source>
        <dbReference type="ARBA" id="ARBA00004635"/>
    </source>
</evidence>
<evidence type="ECO:0000256" key="5">
    <source>
        <dbReference type="ARBA" id="ARBA00023288"/>
    </source>
</evidence>
<comment type="similarity">
    <text evidence="6">Belongs to the nlpA lipoprotein family.</text>
</comment>
<evidence type="ECO:0000256" key="7">
    <source>
        <dbReference type="PIRSR" id="PIRSR002854-1"/>
    </source>
</evidence>
<dbReference type="SUPFAM" id="SSF53850">
    <property type="entry name" value="Periplasmic binding protein-like II"/>
    <property type="match status" value="1"/>
</dbReference>
<evidence type="ECO:0000256" key="4">
    <source>
        <dbReference type="ARBA" id="ARBA00023139"/>
    </source>
</evidence>
<dbReference type="AlphaFoldDB" id="A0A1H9ITV5"/>
<feature type="signal peptide" evidence="8">
    <location>
        <begin position="1"/>
        <end position="34"/>
    </location>
</feature>
<evidence type="ECO:0000256" key="2">
    <source>
        <dbReference type="ARBA" id="ARBA00022729"/>
    </source>
</evidence>
<dbReference type="Pfam" id="PF03180">
    <property type="entry name" value="Lipoprotein_9"/>
    <property type="match status" value="1"/>
</dbReference>
<dbReference type="InterPro" id="IPR004872">
    <property type="entry name" value="Lipoprotein_NlpA"/>
</dbReference>